<feature type="transmembrane region" description="Helical" evidence="2">
    <location>
        <begin position="416"/>
        <end position="433"/>
    </location>
</feature>
<organism evidence="4 5">
    <name type="scientific">Deinococcus roseus</name>
    <dbReference type="NCBI Taxonomy" id="392414"/>
    <lineage>
        <taxon>Bacteria</taxon>
        <taxon>Thermotogati</taxon>
        <taxon>Deinococcota</taxon>
        <taxon>Deinococci</taxon>
        <taxon>Deinococcales</taxon>
        <taxon>Deinococcaceae</taxon>
        <taxon>Deinococcus</taxon>
    </lineage>
</organism>
<comment type="caution">
    <text evidence="4">The sequence shown here is derived from an EMBL/GenBank/DDBJ whole genome shotgun (WGS) entry which is preliminary data.</text>
</comment>
<dbReference type="Pfam" id="PF00795">
    <property type="entry name" value="CN_hydrolase"/>
    <property type="match status" value="1"/>
</dbReference>
<dbReference type="InterPro" id="IPR036526">
    <property type="entry name" value="C-N_Hydrolase_sf"/>
</dbReference>
<dbReference type="PANTHER" id="PTHR43674">
    <property type="entry name" value="NITRILASE C965.09-RELATED"/>
    <property type="match status" value="1"/>
</dbReference>
<proteinExistence type="predicted"/>
<dbReference type="Proteomes" id="UP000632222">
    <property type="component" value="Unassembled WGS sequence"/>
</dbReference>
<dbReference type="InterPro" id="IPR050345">
    <property type="entry name" value="Aliph_Amidase/BUP"/>
</dbReference>
<name>A0ABQ2D4G4_9DEIO</name>
<keyword evidence="1 4" id="KW-0378">Hydrolase</keyword>
<evidence type="ECO:0000256" key="2">
    <source>
        <dbReference type="SAM" id="Phobius"/>
    </source>
</evidence>
<dbReference type="GO" id="GO:0016787">
    <property type="term" value="F:hydrolase activity"/>
    <property type="evidence" value="ECO:0007669"/>
    <property type="project" value="UniProtKB-KW"/>
</dbReference>
<keyword evidence="5" id="KW-1185">Reference proteome</keyword>
<evidence type="ECO:0000313" key="4">
    <source>
        <dbReference type="EMBL" id="GGJ45779.1"/>
    </source>
</evidence>
<reference evidence="5" key="1">
    <citation type="journal article" date="2019" name="Int. J. Syst. Evol. Microbiol.">
        <title>The Global Catalogue of Microorganisms (GCM) 10K type strain sequencing project: providing services to taxonomists for standard genome sequencing and annotation.</title>
        <authorList>
            <consortium name="The Broad Institute Genomics Platform"/>
            <consortium name="The Broad Institute Genome Sequencing Center for Infectious Disease"/>
            <person name="Wu L."/>
            <person name="Ma J."/>
        </authorList>
    </citation>
    <scope>NUCLEOTIDE SEQUENCE [LARGE SCALE GENOMIC DNA]</scope>
    <source>
        <strain evidence="5">JCM 14370</strain>
    </source>
</reference>
<dbReference type="EMBL" id="BMOD01000016">
    <property type="protein sequence ID" value="GGJ45779.1"/>
    <property type="molecule type" value="Genomic_DNA"/>
</dbReference>
<keyword evidence="2" id="KW-1133">Transmembrane helix</keyword>
<dbReference type="SUPFAM" id="SSF56317">
    <property type="entry name" value="Carbon-nitrogen hydrolase"/>
    <property type="match status" value="1"/>
</dbReference>
<dbReference type="PANTHER" id="PTHR43674:SF13">
    <property type="entry name" value="CN HYDROLASE DOMAIN-CONTAINING PROTEIN"/>
    <property type="match status" value="1"/>
</dbReference>
<dbReference type="InterPro" id="IPR003010">
    <property type="entry name" value="C-N_Hydrolase"/>
</dbReference>
<accession>A0ABQ2D4G4</accession>
<keyword evidence="2" id="KW-0812">Transmembrane</keyword>
<gene>
    <name evidence="4" type="ORF">GCM10008938_35050</name>
</gene>
<evidence type="ECO:0000313" key="5">
    <source>
        <dbReference type="Proteomes" id="UP000632222"/>
    </source>
</evidence>
<evidence type="ECO:0000256" key="1">
    <source>
        <dbReference type="ARBA" id="ARBA00022801"/>
    </source>
</evidence>
<dbReference type="Gene3D" id="3.60.110.10">
    <property type="entry name" value="Carbon-nitrogen hydrolase"/>
    <property type="match status" value="1"/>
</dbReference>
<protein>
    <submittedName>
        <fullName evidence="4">Carbon-nitrogen hydrolase family protein</fullName>
    </submittedName>
</protein>
<sequence>MGTAQAREFRVHALQPSWDVPVYQSAETFQKWMHSQLVLARTNFDPQHPNLVVLTELNGLPLAVRGSVLAQKAPSLQLALVASLIKHLPESAYFALTQKVNIVQGLMLSLAPDNMPLYLRTCAELAKEHGVYLLCGSSVHVHLKQENNRVMMASPELYNQAVLLSPEGKVLGAWDKVHLTADEYPLGMVDGKLQDLITVPTPVGDIGVATSLDAFKPDVIAQLERTGTTVFLQPDANATEWTGTEHGTSTRRPQPEAWLDSSWAVVQNSKVIQYAVNPMVVGNLFEVSFDGQSAIVGKADTFKQQQSYIMTEPRAGFLALMPWVEDGSPETLRQLGEKLKAGSKDPMENQYQSGAIYADLTLSESTVPPHPLRPFEEALQAVIDGKDIQNPARALGYFWWIAGALLLLTLFGRARTGWKVLFGLLGLLLIGLGF</sequence>
<feature type="transmembrane region" description="Helical" evidence="2">
    <location>
        <begin position="394"/>
        <end position="411"/>
    </location>
</feature>
<evidence type="ECO:0000259" key="3">
    <source>
        <dbReference type="Pfam" id="PF00795"/>
    </source>
</evidence>
<feature type="domain" description="CN hydrolase" evidence="3">
    <location>
        <begin position="119"/>
        <end position="248"/>
    </location>
</feature>
<dbReference type="RefSeq" id="WP_189004791.1">
    <property type="nucleotide sequence ID" value="NZ_BMOD01000016.1"/>
</dbReference>
<keyword evidence="2" id="KW-0472">Membrane</keyword>